<accession>A0A386ZFL8</accession>
<gene>
    <name evidence="8" type="ORF">D7D52_25860</name>
</gene>
<comment type="subcellular location">
    <subcellularLocation>
        <location evidence="1">Cell membrane</location>
    </subcellularLocation>
</comment>
<feature type="transmembrane region" description="Helical" evidence="7">
    <location>
        <begin position="35"/>
        <end position="62"/>
    </location>
</feature>
<reference evidence="8 9" key="1">
    <citation type="submission" date="2018-09" db="EMBL/GenBank/DDBJ databases">
        <title>Nocardia yunnanensis sp. nov., an actinomycete isolated from a soil sample.</title>
        <authorList>
            <person name="Zhang J."/>
        </authorList>
    </citation>
    <scope>NUCLEOTIDE SEQUENCE [LARGE SCALE GENOMIC DNA]</scope>
    <source>
        <strain evidence="8 9">CFHS0054</strain>
    </source>
</reference>
<protein>
    <recommendedName>
        <fullName evidence="10">MmpS family membrane protein</fullName>
    </recommendedName>
</protein>
<comment type="similarity">
    <text evidence="2">Belongs to the MmpS family.</text>
</comment>
<dbReference type="OrthoDB" id="4555598at2"/>
<keyword evidence="6 7" id="KW-0472">Membrane</keyword>
<keyword evidence="3" id="KW-1003">Cell membrane</keyword>
<dbReference type="GO" id="GO:0005886">
    <property type="term" value="C:plasma membrane"/>
    <property type="evidence" value="ECO:0007669"/>
    <property type="project" value="UniProtKB-SubCell"/>
</dbReference>
<evidence type="ECO:0000256" key="2">
    <source>
        <dbReference type="ARBA" id="ARBA00007531"/>
    </source>
</evidence>
<dbReference type="Pfam" id="PF05423">
    <property type="entry name" value="Mycobact_memb"/>
    <property type="match status" value="1"/>
</dbReference>
<evidence type="ECO:0000256" key="4">
    <source>
        <dbReference type="ARBA" id="ARBA00022692"/>
    </source>
</evidence>
<evidence type="ECO:0000256" key="5">
    <source>
        <dbReference type="ARBA" id="ARBA00022989"/>
    </source>
</evidence>
<proteinExistence type="inferred from homology"/>
<dbReference type="EMBL" id="CP032568">
    <property type="protein sequence ID" value="AYF76672.1"/>
    <property type="molecule type" value="Genomic_DNA"/>
</dbReference>
<keyword evidence="4 7" id="KW-0812">Transmembrane</keyword>
<evidence type="ECO:0000256" key="3">
    <source>
        <dbReference type="ARBA" id="ARBA00022475"/>
    </source>
</evidence>
<evidence type="ECO:0000313" key="8">
    <source>
        <dbReference type="EMBL" id="AYF76672.1"/>
    </source>
</evidence>
<dbReference type="InterPro" id="IPR008693">
    <property type="entry name" value="MmpS"/>
</dbReference>
<dbReference type="InterPro" id="IPR038468">
    <property type="entry name" value="MmpS_C"/>
</dbReference>
<evidence type="ECO:0000256" key="1">
    <source>
        <dbReference type="ARBA" id="ARBA00004236"/>
    </source>
</evidence>
<dbReference type="Gene3D" id="2.60.40.2880">
    <property type="entry name" value="MmpS1-5, C-terminal soluble domain"/>
    <property type="match status" value="1"/>
</dbReference>
<organism evidence="8 9">
    <name type="scientific">Nocardia yunnanensis</name>
    <dbReference type="NCBI Taxonomy" id="2382165"/>
    <lineage>
        <taxon>Bacteria</taxon>
        <taxon>Bacillati</taxon>
        <taxon>Actinomycetota</taxon>
        <taxon>Actinomycetes</taxon>
        <taxon>Mycobacteriales</taxon>
        <taxon>Nocardiaceae</taxon>
        <taxon>Nocardia</taxon>
    </lineage>
</organism>
<dbReference type="Proteomes" id="UP000267164">
    <property type="component" value="Chromosome"/>
</dbReference>
<evidence type="ECO:0000313" key="9">
    <source>
        <dbReference type="Proteomes" id="UP000267164"/>
    </source>
</evidence>
<keyword evidence="5 7" id="KW-1133">Transmembrane helix</keyword>
<evidence type="ECO:0008006" key="10">
    <source>
        <dbReference type="Google" id="ProtNLM"/>
    </source>
</evidence>
<evidence type="ECO:0000256" key="7">
    <source>
        <dbReference type="SAM" id="Phobius"/>
    </source>
</evidence>
<evidence type="ECO:0000256" key="6">
    <source>
        <dbReference type="ARBA" id="ARBA00023136"/>
    </source>
</evidence>
<keyword evidence="9" id="KW-1185">Reference proteome</keyword>
<dbReference type="AlphaFoldDB" id="A0A386ZFL8"/>
<name>A0A386ZFL8_9NOCA</name>
<sequence>MKGSRGFMTYQGVPAPGYPNQGYPMQPPPPRKRKIWPWIVGALLIFIVLPFAACAALVGTAAHEVDKESKRTVDITYEVTGSGEGTYAKPSVTYSTGDTGSGTASSAELPWSKNVTLTGLLKFANLTATAADDDAASITCRIKQGDKVLAENTATGSLAFVTCNADLSNLTGK</sequence>
<dbReference type="KEGG" id="nyu:D7D52_25860"/>